<dbReference type="InterPro" id="IPR055507">
    <property type="entry name" value="DUF7079"/>
</dbReference>
<gene>
    <name evidence="2" type="ordered locus">Csal_2824</name>
</gene>
<feature type="domain" description="DUF7079" evidence="1">
    <location>
        <begin position="36"/>
        <end position="146"/>
    </location>
</feature>
<dbReference type="Proteomes" id="UP000000239">
    <property type="component" value="Chromosome"/>
</dbReference>
<keyword evidence="3" id="KW-1185">Reference proteome</keyword>
<dbReference type="KEGG" id="csa:Csal_2824"/>
<reference evidence="2 3" key="1">
    <citation type="journal article" date="2011" name="Stand. Genomic Sci.">
        <title>Complete genome sequence of the halophilic and highly halotolerant Chromohalobacter salexigens type strain (1H11(T)).</title>
        <authorList>
            <person name="Copeland A."/>
            <person name="O'Connor K."/>
            <person name="Lucas S."/>
            <person name="Lapidus A."/>
            <person name="Berry K.W."/>
            <person name="Detter J.C."/>
            <person name="Del Rio T.G."/>
            <person name="Hammon N."/>
            <person name="Dalin E."/>
            <person name="Tice H."/>
            <person name="Pitluck S."/>
            <person name="Bruce D."/>
            <person name="Goodwin L."/>
            <person name="Han C."/>
            <person name="Tapia R."/>
            <person name="Saunders E."/>
            <person name="Schmutz J."/>
            <person name="Brettin T."/>
            <person name="Larimer F."/>
            <person name="Land M."/>
            <person name="Hauser L."/>
            <person name="Vargas C."/>
            <person name="Nieto J.J."/>
            <person name="Kyrpides N.C."/>
            <person name="Ivanova N."/>
            <person name="Goker M."/>
            <person name="Klenk H.P."/>
            <person name="Csonka L.N."/>
            <person name="Woyke T."/>
        </authorList>
    </citation>
    <scope>NUCLEOTIDE SEQUENCE [LARGE SCALE GENOMIC DNA]</scope>
    <source>
        <strain evidence="3">ATCC BAA-138 / DSM 3043 / CIP 106854 / NCIMB 13768 / 1H11</strain>
    </source>
</reference>
<dbReference type="STRING" id="290398.Csal_2824"/>
<dbReference type="AlphaFoldDB" id="Q1QTN8"/>
<evidence type="ECO:0000313" key="2">
    <source>
        <dbReference type="EMBL" id="ABE60170.1"/>
    </source>
</evidence>
<proteinExistence type="predicted"/>
<name>Q1QTN8_CHRI1</name>
<accession>Q1QTN8</accession>
<dbReference type="EMBL" id="CP000285">
    <property type="protein sequence ID" value="ABE60170.1"/>
    <property type="molecule type" value="Genomic_DNA"/>
</dbReference>
<dbReference type="HOGENOM" id="CLU_144022_0_0_6"/>
<evidence type="ECO:0000313" key="3">
    <source>
        <dbReference type="Proteomes" id="UP000000239"/>
    </source>
</evidence>
<sequence>MSAPAPCSPSPSDRRCPLTAKVRDMQDPNDLERLLERRGALWLALSPIWLEREPREHEYARMLQVVEAQGYTSQELEMIYRLEMAPVMARRQMSVAGEWRHFDEDRLLLDLARHTRRLHGWRKGFWLLFSGLTTMMSRHRFNVLIERLHAASS</sequence>
<dbReference type="Pfam" id="PF23296">
    <property type="entry name" value="DUF7079"/>
    <property type="match status" value="1"/>
</dbReference>
<protein>
    <recommendedName>
        <fullName evidence="1">DUF7079 domain-containing protein</fullName>
    </recommendedName>
</protein>
<organism evidence="2 3">
    <name type="scientific">Chromohalobacter israelensis (strain ATCC BAA-138 / DSM 3043 / CIP 106854 / NCIMB 13768 / 1H11)</name>
    <name type="common">Chromohalobacter salexigens</name>
    <dbReference type="NCBI Taxonomy" id="290398"/>
    <lineage>
        <taxon>Bacteria</taxon>
        <taxon>Pseudomonadati</taxon>
        <taxon>Pseudomonadota</taxon>
        <taxon>Gammaproteobacteria</taxon>
        <taxon>Oceanospirillales</taxon>
        <taxon>Halomonadaceae</taxon>
        <taxon>Chromohalobacter</taxon>
    </lineage>
</organism>
<evidence type="ECO:0000259" key="1">
    <source>
        <dbReference type="Pfam" id="PF23296"/>
    </source>
</evidence>